<feature type="region of interest" description="Disordered" evidence="5">
    <location>
        <begin position="297"/>
        <end position="329"/>
    </location>
</feature>
<dbReference type="InterPro" id="IPR037231">
    <property type="entry name" value="NAP-like_sf"/>
</dbReference>
<reference evidence="6 7" key="1">
    <citation type="journal article" date="2017" name="Plant Biotechnol. J.">
        <title>A comprehensive draft genome sequence for lupin (Lupinus angustifolius), an emerging health food: insights into plant-microbe interactions and legume evolution.</title>
        <authorList>
            <person name="Hane J.K."/>
            <person name="Ming Y."/>
            <person name="Kamphuis L.G."/>
            <person name="Nelson M.N."/>
            <person name="Garg G."/>
            <person name="Atkins C.A."/>
            <person name="Bayer P.E."/>
            <person name="Bravo A."/>
            <person name="Bringans S."/>
            <person name="Cannon S."/>
            <person name="Edwards D."/>
            <person name="Foley R."/>
            <person name="Gao L.L."/>
            <person name="Harrison M.J."/>
            <person name="Huang W."/>
            <person name="Hurgobin B."/>
            <person name="Li S."/>
            <person name="Liu C.W."/>
            <person name="McGrath A."/>
            <person name="Morahan G."/>
            <person name="Murray J."/>
            <person name="Weller J."/>
            <person name="Jian J."/>
            <person name="Singh K.B."/>
        </authorList>
    </citation>
    <scope>NUCLEOTIDE SEQUENCE [LARGE SCALE GENOMIC DNA]</scope>
    <source>
        <strain evidence="7">cv. Tanjil</strain>
        <tissue evidence="6">Whole plant</tissue>
    </source>
</reference>
<evidence type="ECO:0000256" key="2">
    <source>
        <dbReference type="ARBA" id="ARBA00023186"/>
    </source>
</evidence>
<dbReference type="EMBL" id="CM007372">
    <property type="protein sequence ID" value="OIW00001.1"/>
    <property type="molecule type" value="Genomic_DNA"/>
</dbReference>
<dbReference type="PANTHER" id="PTHR11875">
    <property type="entry name" value="TESTIS-SPECIFIC Y-ENCODED PROTEIN"/>
    <property type="match status" value="1"/>
</dbReference>
<dbReference type="AlphaFoldDB" id="A0A4P1R3F3"/>
<keyword evidence="2" id="KW-0143">Chaperone</keyword>
<evidence type="ECO:0000256" key="3">
    <source>
        <dbReference type="RuleBase" id="RU003876"/>
    </source>
</evidence>
<evidence type="ECO:0000256" key="1">
    <source>
        <dbReference type="ARBA" id="ARBA00009947"/>
    </source>
</evidence>
<organism evidence="6 7">
    <name type="scientific">Lupinus angustifolius</name>
    <name type="common">Narrow-leaved blue lupine</name>
    <dbReference type="NCBI Taxonomy" id="3871"/>
    <lineage>
        <taxon>Eukaryota</taxon>
        <taxon>Viridiplantae</taxon>
        <taxon>Streptophyta</taxon>
        <taxon>Embryophyta</taxon>
        <taxon>Tracheophyta</taxon>
        <taxon>Spermatophyta</taxon>
        <taxon>Magnoliopsida</taxon>
        <taxon>eudicotyledons</taxon>
        <taxon>Gunneridae</taxon>
        <taxon>Pentapetalae</taxon>
        <taxon>rosids</taxon>
        <taxon>fabids</taxon>
        <taxon>Fabales</taxon>
        <taxon>Fabaceae</taxon>
        <taxon>Papilionoideae</taxon>
        <taxon>50 kb inversion clade</taxon>
        <taxon>genistoids sensu lato</taxon>
        <taxon>core genistoids</taxon>
        <taxon>Genisteae</taxon>
        <taxon>Lupinus</taxon>
    </lineage>
</organism>
<sequence>MTSCDNTKKLKVEDISEDIDPHLLLSIEKLQEIQDNLEKINEEANDKVLEVEQKYNVIRKPVYDNRNEIIKSIPDFWLTALGESVRELKMTSCDNTKKLKVEDISEDIDPHLLLSIEKLQEIQDNLEKINEEANDKVLEVEQKYNVIRKPVYDNRNEIIKSIPDFWLTAFLSHPALGELLNDEDQKIFKYLDSLEVEDNKDIKSGYAITLNFKPNPYFEDTKLTKTYTFLDEGATKITATPIKWKEGKSIANGVDHEKKGNKRAFVDVSPSVTFHYKFQIADLIKEDLWPNPLTYFNNEVPDDVEPIGEPFEDDDENDSEDDDNEEEDE</sequence>
<dbReference type="GO" id="GO:0005634">
    <property type="term" value="C:nucleus"/>
    <property type="evidence" value="ECO:0007669"/>
    <property type="project" value="InterPro"/>
</dbReference>
<name>A0A4P1R3F3_LUPAN</name>
<dbReference type="Gene3D" id="1.20.5.1500">
    <property type="match status" value="2"/>
</dbReference>
<dbReference type="InterPro" id="IPR002164">
    <property type="entry name" value="NAP_family"/>
</dbReference>
<feature type="compositionally biased region" description="Acidic residues" evidence="5">
    <location>
        <begin position="300"/>
        <end position="329"/>
    </location>
</feature>
<gene>
    <name evidence="6" type="ORF">TanjilG_26338</name>
</gene>
<evidence type="ECO:0000313" key="7">
    <source>
        <dbReference type="Proteomes" id="UP000188354"/>
    </source>
</evidence>
<accession>A0A4P1R3F3</accession>
<dbReference type="Gene3D" id="3.30.1120.90">
    <property type="entry name" value="Nucleosome assembly protein"/>
    <property type="match status" value="1"/>
</dbReference>
<protein>
    <submittedName>
        <fullName evidence="6">Uncharacterized protein</fullName>
    </submittedName>
</protein>
<dbReference type="Proteomes" id="UP000188354">
    <property type="component" value="Chromosome LG12"/>
</dbReference>
<keyword evidence="4" id="KW-0175">Coiled coil</keyword>
<dbReference type="GO" id="GO:0000724">
    <property type="term" value="P:double-strand break repair via homologous recombination"/>
    <property type="evidence" value="ECO:0007669"/>
    <property type="project" value="UniProtKB-ARBA"/>
</dbReference>
<dbReference type="Gramene" id="OIW00001">
    <property type="protein sequence ID" value="OIW00001"/>
    <property type="gene ID" value="TanjilG_26338"/>
</dbReference>
<dbReference type="GO" id="GO:0006334">
    <property type="term" value="P:nucleosome assembly"/>
    <property type="evidence" value="ECO:0007669"/>
    <property type="project" value="InterPro"/>
</dbReference>
<dbReference type="SUPFAM" id="SSF143113">
    <property type="entry name" value="NAP-like"/>
    <property type="match status" value="2"/>
</dbReference>
<dbReference type="STRING" id="3871.A0A4P1R3F3"/>
<feature type="coiled-coil region" evidence="4">
    <location>
        <begin position="23"/>
        <end position="54"/>
    </location>
</feature>
<keyword evidence="7" id="KW-1185">Reference proteome</keyword>
<feature type="coiled-coil region" evidence="4">
    <location>
        <begin position="112"/>
        <end position="143"/>
    </location>
</feature>
<evidence type="ECO:0000256" key="4">
    <source>
        <dbReference type="SAM" id="Coils"/>
    </source>
</evidence>
<evidence type="ECO:0000256" key="5">
    <source>
        <dbReference type="SAM" id="MobiDB-lite"/>
    </source>
</evidence>
<dbReference type="Pfam" id="PF00956">
    <property type="entry name" value="NAP"/>
    <property type="match status" value="1"/>
</dbReference>
<proteinExistence type="inferred from homology"/>
<evidence type="ECO:0000313" key="6">
    <source>
        <dbReference type="EMBL" id="OIW00001.1"/>
    </source>
</evidence>
<comment type="similarity">
    <text evidence="1 3">Belongs to the nucleosome assembly protein (NAP) family.</text>
</comment>
<dbReference type="GO" id="GO:0042393">
    <property type="term" value="F:histone binding"/>
    <property type="evidence" value="ECO:0007669"/>
    <property type="project" value="UniProtKB-ARBA"/>
</dbReference>